<evidence type="ECO:0000256" key="1">
    <source>
        <dbReference type="SAM" id="Phobius"/>
    </source>
</evidence>
<reference evidence="2" key="1">
    <citation type="journal article" date="2023" name="Science">
        <title>Elucidation of the pathway for biosynthesis of saponin adjuvants from the soapbark tree.</title>
        <authorList>
            <person name="Reed J."/>
            <person name="Orme A."/>
            <person name="El-Demerdash A."/>
            <person name="Owen C."/>
            <person name="Martin L.B.B."/>
            <person name="Misra R.C."/>
            <person name="Kikuchi S."/>
            <person name="Rejzek M."/>
            <person name="Martin A.C."/>
            <person name="Harkess A."/>
            <person name="Leebens-Mack J."/>
            <person name="Louveau T."/>
            <person name="Stephenson M.J."/>
            <person name="Osbourn A."/>
        </authorList>
    </citation>
    <scope>NUCLEOTIDE SEQUENCE</scope>
    <source>
        <strain evidence="2">S10</strain>
    </source>
</reference>
<evidence type="ECO:0000313" key="2">
    <source>
        <dbReference type="EMBL" id="KAJ7958451.1"/>
    </source>
</evidence>
<accession>A0AAD7PK08</accession>
<gene>
    <name evidence="2" type="ORF">O6P43_019179</name>
</gene>
<evidence type="ECO:0000313" key="3">
    <source>
        <dbReference type="Proteomes" id="UP001163823"/>
    </source>
</evidence>
<dbReference type="EMBL" id="JARAOO010000008">
    <property type="protein sequence ID" value="KAJ7958451.1"/>
    <property type="molecule type" value="Genomic_DNA"/>
</dbReference>
<keyword evidence="2" id="KW-0675">Receptor</keyword>
<dbReference type="AlphaFoldDB" id="A0AAD7PK08"/>
<name>A0AAD7PK08_QUISA</name>
<dbReference type="KEGG" id="qsa:O6P43_019179"/>
<feature type="transmembrane region" description="Helical" evidence="1">
    <location>
        <begin position="59"/>
        <end position="83"/>
    </location>
</feature>
<keyword evidence="3" id="KW-1185">Reference proteome</keyword>
<proteinExistence type="predicted"/>
<protein>
    <submittedName>
        <fullName evidence="2">Glutamate receptor</fullName>
    </submittedName>
</protein>
<keyword evidence="1" id="KW-1133">Transmembrane helix</keyword>
<comment type="caution">
    <text evidence="2">The sequence shown here is derived from an EMBL/GenBank/DDBJ whole genome shotgun (WGS) entry which is preliminary data.</text>
</comment>
<dbReference type="PANTHER" id="PTHR18966">
    <property type="entry name" value="IONOTROPIC GLUTAMATE RECEPTOR"/>
    <property type="match status" value="1"/>
</dbReference>
<keyword evidence="1" id="KW-0472">Membrane</keyword>
<keyword evidence="1" id="KW-0812">Transmembrane</keyword>
<organism evidence="2 3">
    <name type="scientific">Quillaja saponaria</name>
    <name type="common">Soap bark tree</name>
    <dbReference type="NCBI Taxonomy" id="32244"/>
    <lineage>
        <taxon>Eukaryota</taxon>
        <taxon>Viridiplantae</taxon>
        <taxon>Streptophyta</taxon>
        <taxon>Embryophyta</taxon>
        <taxon>Tracheophyta</taxon>
        <taxon>Spermatophyta</taxon>
        <taxon>Magnoliopsida</taxon>
        <taxon>eudicotyledons</taxon>
        <taxon>Gunneridae</taxon>
        <taxon>Pentapetalae</taxon>
        <taxon>rosids</taxon>
        <taxon>fabids</taxon>
        <taxon>Fabales</taxon>
        <taxon>Quillajaceae</taxon>
        <taxon>Quillaja</taxon>
    </lineage>
</organism>
<dbReference type="Proteomes" id="UP001163823">
    <property type="component" value="Chromosome 8"/>
</dbReference>
<dbReference type="InterPro" id="IPR015683">
    <property type="entry name" value="Ionotropic_Glu_rcpt"/>
</dbReference>
<sequence length="171" mass="19117">MQVFPIGSPLLPDMSRAILNVTEGDKIREMENAWFKKIGSCPDLKSSSVSSHGLGLDSFWGLFLIAGVASVSALFVFAIRFLYEHRHIMLRYNPSTSIWRRIAILFGIFDHKDLSSHTFRKSEMQDKSDITSAHGLSAVGTFPSTHHRVNVPKGRGHSVIKTHNLEVQLVS</sequence>